<gene>
    <name evidence="1" type="ORF">EQM06_03380</name>
</gene>
<dbReference type="KEGG" id="amij:EQM06_03380"/>
<keyword evidence="2" id="KW-1185">Reference proteome</keyword>
<dbReference type="OrthoDB" id="1933487at2"/>
<dbReference type="RefSeq" id="WP_128744999.1">
    <property type="nucleotide sequence ID" value="NZ_CP035281.1"/>
</dbReference>
<sequence length="179" mass="19908">MNHSHNQSCCSHNDNGNEMEENGQACGGCCCGHHETTIQLSEEEIEILTELAQTPYLPLAQFVLKSSQSSHLESVALAPVYLHDRNDSMDTVRRTADVLKALEAKGLLTLDYEEPLENGDYTDYSDSTLYAYFKETVMQAKGKENFLFDMADLELGSIALTHIGQIAVENLDKLTDTEN</sequence>
<protein>
    <submittedName>
        <fullName evidence="1">Uncharacterized protein</fullName>
    </submittedName>
</protein>
<accession>A0A410PTW1</accession>
<proteinExistence type="predicted"/>
<organism evidence="1 2">
    <name type="scientific">Aminipila luticellarii</name>
    <dbReference type="NCBI Taxonomy" id="2507160"/>
    <lineage>
        <taxon>Bacteria</taxon>
        <taxon>Bacillati</taxon>
        <taxon>Bacillota</taxon>
        <taxon>Clostridia</taxon>
        <taxon>Peptostreptococcales</taxon>
        <taxon>Anaerovoracaceae</taxon>
        <taxon>Aminipila</taxon>
    </lineage>
</organism>
<name>A0A410PTW1_9FIRM</name>
<evidence type="ECO:0000313" key="1">
    <source>
        <dbReference type="EMBL" id="QAT42349.1"/>
    </source>
</evidence>
<evidence type="ECO:0000313" key="2">
    <source>
        <dbReference type="Proteomes" id="UP000287601"/>
    </source>
</evidence>
<dbReference type="AlphaFoldDB" id="A0A410PTW1"/>
<dbReference type="Proteomes" id="UP000287601">
    <property type="component" value="Chromosome"/>
</dbReference>
<dbReference type="EMBL" id="CP035281">
    <property type="protein sequence ID" value="QAT42349.1"/>
    <property type="molecule type" value="Genomic_DNA"/>
</dbReference>
<reference evidence="1 2" key="1">
    <citation type="submission" date="2019-01" db="EMBL/GenBank/DDBJ databases">
        <title>Draft genomes of a novel of Aminipila strains.</title>
        <authorList>
            <person name="Ma S."/>
        </authorList>
    </citation>
    <scope>NUCLEOTIDE SEQUENCE [LARGE SCALE GENOMIC DNA]</scope>
    <source>
        <strain evidence="2">JN-39</strain>
    </source>
</reference>